<gene>
    <name evidence="2" type="ORF">HMPREF1541_01892</name>
</gene>
<evidence type="ECO:0000313" key="3">
    <source>
        <dbReference type="Proteomes" id="UP000030752"/>
    </source>
</evidence>
<dbReference type="Proteomes" id="UP000030752">
    <property type="component" value="Unassembled WGS sequence"/>
</dbReference>
<reference evidence="2 3" key="1">
    <citation type="submission" date="2013-03" db="EMBL/GenBank/DDBJ databases">
        <title>The Genome Sequence of Phialophora europaea CBS 101466.</title>
        <authorList>
            <consortium name="The Broad Institute Genomics Platform"/>
            <person name="Cuomo C."/>
            <person name="de Hoog S."/>
            <person name="Gorbushina A."/>
            <person name="Walker B."/>
            <person name="Young S.K."/>
            <person name="Zeng Q."/>
            <person name="Gargeya S."/>
            <person name="Fitzgerald M."/>
            <person name="Haas B."/>
            <person name="Abouelleil A."/>
            <person name="Allen A.W."/>
            <person name="Alvarado L."/>
            <person name="Arachchi H.M."/>
            <person name="Berlin A.M."/>
            <person name="Chapman S.B."/>
            <person name="Gainer-Dewar J."/>
            <person name="Goldberg J."/>
            <person name="Griggs A."/>
            <person name="Gujja S."/>
            <person name="Hansen M."/>
            <person name="Howarth C."/>
            <person name="Imamovic A."/>
            <person name="Ireland A."/>
            <person name="Larimer J."/>
            <person name="McCowan C."/>
            <person name="Murphy C."/>
            <person name="Pearson M."/>
            <person name="Poon T.W."/>
            <person name="Priest M."/>
            <person name="Roberts A."/>
            <person name="Saif S."/>
            <person name="Shea T."/>
            <person name="Sisk P."/>
            <person name="Sykes S."/>
            <person name="Wortman J."/>
            <person name="Nusbaum C."/>
            <person name="Birren B."/>
        </authorList>
    </citation>
    <scope>NUCLEOTIDE SEQUENCE [LARGE SCALE GENOMIC DNA]</scope>
    <source>
        <strain evidence="2 3">CBS 101466</strain>
    </source>
</reference>
<keyword evidence="1" id="KW-0472">Membrane</keyword>
<feature type="transmembrane region" description="Helical" evidence="1">
    <location>
        <begin position="250"/>
        <end position="269"/>
    </location>
</feature>
<evidence type="ECO:0008006" key="4">
    <source>
        <dbReference type="Google" id="ProtNLM"/>
    </source>
</evidence>
<keyword evidence="3" id="KW-1185">Reference proteome</keyword>
<protein>
    <recommendedName>
        <fullName evidence="4">Ankyrin repeat protein</fullName>
    </recommendedName>
</protein>
<dbReference type="Gene3D" id="1.20.58.340">
    <property type="entry name" value="Magnesium transport protein CorA, transmembrane region"/>
    <property type="match status" value="1"/>
</dbReference>
<dbReference type="EMBL" id="KB822718">
    <property type="protein sequence ID" value="ETN42734.1"/>
    <property type="molecule type" value="Genomic_DNA"/>
</dbReference>
<feature type="transmembrane region" description="Helical" evidence="1">
    <location>
        <begin position="210"/>
        <end position="230"/>
    </location>
</feature>
<accession>W2S443</accession>
<dbReference type="InParanoid" id="W2S443"/>
<dbReference type="HOGENOM" id="CLU_888573_0_0_1"/>
<evidence type="ECO:0000313" key="2">
    <source>
        <dbReference type="EMBL" id="ETN42734.1"/>
    </source>
</evidence>
<dbReference type="VEuPathDB" id="FungiDB:HMPREF1541_01892"/>
<proteinExistence type="predicted"/>
<evidence type="ECO:0000256" key="1">
    <source>
        <dbReference type="SAM" id="Phobius"/>
    </source>
</evidence>
<dbReference type="GeneID" id="19969231"/>
<dbReference type="AlphaFoldDB" id="W2S443"/>
<organism evidence="2 3">
    <name type="scientific">Cyphellophora europaea (strain CBS 101466)</name>
    <name type="common">Phialophora europaea</name>
    <dbReference type="NCBI Taxonomy" id="1220924"/>
    <lineage>
        <taxon>Eukaryota</taxon>
        <taxon>Fungi</taxon>
        <taxon>Dikarya</taxon>
        <taxon>Ascomycota</taxon>
        <taxon>Pezizomycotina</taxon>
        <taxon>Eurotiomycetes</taxon>
        <taxon>Chaetothyriomycetidae</taxon>
        <taxon>Chaetothyriales</taxon>
        <taxon>Cyphellophoraceae</taxon>
        <taxon>Cyphellophora</taxon>
    </lineage>
</organism>
<name>W2S443_CYPE1</name>
<keyword evidence="1" id="KW-0812">Transmembrane</keyword>
<keyword evidence="1" id="KW-1133">Transmembrane helix</keyword>
<dbReference type="eggNOG" id="ENOG502SS3N">
    <property type="taxonomic scope" value="Eukaryota"/>
</dbReference>
<dbReference type="RefSeq" id="XP_008714470.1">
    <property type="nucleotide sequence ID" value="XM_008716248.1"/>
</dbReference>
<dbReference type="OrthoDB" id="4114721at2759"/>
<sequence>MTLRYDAEKASTAVLIQGCVAAERDELYKWLHTMQRFAGHPLLAIALFFEMYSRDLRETYDNLHTKYLEHFLETFSTDIDRLNKYRPHLKHATDMYDDQMTAQAEISAIQGRLARLIASIEYVTDKSPPGPRGDYMQEYGGKIKDRLLAMSDDLDYLHTKCANTKEGLQLLISAVGSMSALAESEISQQLAMTGHQVSIASKRDSTIMKAIAVGTLTFLPATAIASIFAMPVLDWDHPPGQGVAGRQFGIYLAVSIPMTLVTLMFLFAWMNMVDFEAETAKTSIRPSIRLRLGRLTAGLLLAQKPAINNVSKP</sequence>